<protein>
    <recommendedName>
        <fullName evidence="6">Ig-like domain-containing protein</fullName>
    </recommendedName>
</protein>
<dbReference type="InterPro" id="IPR036179">
    <property type="entry name" value="Ig-like_dom_sf"/>
</dbReference>
<evidence type="ECO:0000256" key="1">
    <source>
        <dbReference type="ARBA" id="ARBA00022729"/>
    </source>
</evidence>
<feature type="domain" description="Ig-like" evidence="6">
    <location>
        <begin position="959"/>
        <end position="1030"/>
    </location>
</feature>
<evidence type="ECO:0000256" key="5">
    <source>
        <dbReference type="SAM" id="Phobius"/>
    </source>
</evidence>
<feature type="compositionally biased region" description="Polar residues" evidence="4">
    <location>
        <begin position="495"/>
        <end position="512"/>
    </location>
</feature>
<dbReference type="SUPFAM" id="SSF48726">
    <property type="entry name" value="Immunoglobulin"/>
    <property type="match status" value="9"/>
</dbReference>
<dbReference type="Gene3D" id="2.60.40.10">
    <property type="entry name" value="Immunoglobulins"/>
    <property type="match status" value="11"/>
</dbReference>
<feature type="transmembrane region" description="Helical" evidence="5">
    <location>
        <begin position="1103"/>
        <end position="1121"/>
    </location>
</feature>
<evidence type="ECO:0000256" key="3">
    <source>
        <dbReference type="ARBA" id="ARBA00023319"/>
    </source>
</evidence>
<proteinExistence type="predicted"/>
<keyword evidence="3" id="KW-0393">Immunoglobulin domain</keyword>
<name>D2HYR3_AILME</name>
<dbReference type="InterPro" id="IPR003599">
    <property type="entry name" value="Ig_sub"/>
</dbReference>
<dbReference type="InterPro" id="IPR013783">
    <property type="entry name" value="Ig-like_fold"/>
</dbReference>
<keyword evidence="2" id="KW-1015">Disulfide bond</keyword>
<dbReference type="EMBL" id="GL193724">
    <property type="protein sequence ID" value="EFB30127.1"/>
    <property type="molecule type" value="Genomic_DNA"/>
</dbReference>
<evidence type="ECO:0000313" key="7">
    <source>
        <dbReference type="EMBL" id="EFB30127.1"/>
    </source>
</evidence>
<keyword evidence="1" id="KW-0732">Signal</keyword>
<dbReference type="CDD" id="cd16843">
    <property type="entry name" value="IgC2_D1_D2_LILR_KIR_like"/>
    <property type="match status" value="1"/>
</dbReference>
<gene>
    <name evidence="7" type="ORF">PANDA_017893</name>
</gene>
<evidence type="ECO:0000256" key="4">
    <source>
        <dbReference type="SAM" id="MobiDB-lite"/>
    </source>
</evidence>
<dbReference type="InterPro" id="IPR007110">
    <property type="entry name" value="Ig-like_dom"/>
</dbReference>
<evidence type="ECO:0000259" key="6">
    <source>
        <dbReference type="PROSITE" id="PS50835"/>
    </source>
</evidence>
<dbReference type="SMART" id="SM00408">
    <property type="entry name" value="IGc2"/>
    <property type="match status" value="5"/>
</dbReference>
<keyword evidence="5" id="KW-1133">Transmembrane helix</keyword>
<feature type="region of interest" description="Disordered" evidence="4">
    <location>
        <begin position="1063"/>
        <end position="1095"/>
    </location>
</feature>
<dbReference type="FunFam" id="2.60.40.10:FF:000049">
    <property type="entry name" value="Leukocyte immunoglobulin-like receptor subfamily B member 1"/>
    <property type="match status" value="8"/>
</dbReference>
<dbReference type="InterPro" id="IPR003598">
    <property type="entry name" value="Ig_sub2"/>
</dbReference>
<keyword evidence="5" id="KW-0812">Transmembrane</keyword>
<keyword evidence="5" id="KW-0472">Membrane</keyword>
<dbReference type="PROSITE" id="PS50835">
    <property type="entry name" value="IG_LIKE"/>
    <property type="match status" value="1"/>
</dbReference>
<dbReference type="InterPro" id="IPR013151">
    <property type="entry name" value="Immunoglobulin_dom"/>
</dbReference>
<dbReference type="PANTHER" id="PTHR11738">
    <property type="entry name" value="MHC CLASS I NK CELL RECEPTOR"/>
    <property type="match status" value="1"/>
</dbReference>
<dbReference type="AlphaFoldDB" id="D2HYR3"/>
<dbReference type="Pfam" id="PF00047">
    <property type="entry name" value="ig"/>
    <property type="match status" value="3"/>
</dbReference>
<feature type="region of interest" description="Disordered" evidence="4">
    <location>
        <begin position="495"/>
        <end position="524"/>
    </location>
</feature>
<feature type="compositionally biased region" description="Polar residues" evidence="4">
    <location>
        <begin position="1076"/>
        <end position="1090"/>
    </location>
</feature>
<sequence length="1136" mass="123856">MAGSARTPTLTALLCLGTLPKPSIWAHPGLIVTKGRPVTIWCQASLRADGYYLYKERVPEPFWETSPDSSNKASFPFASMSSHSAGRYQCVYHSRNSWSQRSDFLPLVVTGVYGAPSLSANPGPVVVLGGTVSLSCSSQVIWGSLHLLKEGGADTPQHVELTSHPETYHALFPVGPVNTSHAGTYRCYASPQSYPYMWSQPSDPLHLQVTGVYREPSLSAQPGSLVQSGDSLTLQCRSETGFGRFALTKDEELRAPQRLDGQPSPSFPLGPVSRTHGGRYRCYGGHNLSSTWSAPSAPLDILITGMYKKPSLSAQPGLSVSWGENVTLQCRSEIWFDTFHLSKEGSLAPSQVLRLQDPTVPYQINFTLSPVTSDHEGTYRCYGSQSSSPYLLSHPSDPLELLVSASSSQDYTVENLIRLGMSALILVVLGVLLFQARHREDPKIQAGHRRKREKTDFSVSSTPIWKFHFRLLACVCGCIFQTYCEQQSWYSEQTGSPVGAQNSHLTTESGPRTPSPQQDPRPMFLSPGRTSLCMALPCLSSCPVGNEVPPSAQSGPEEPDAMTPTLTALLYLGTLPKPSIRAEPGTSIPWWTPMTIWCQGSLEAQEYRLLKEGHPGPWDTQKLLEPGDKVNFSIIHMTDDYAGRYRCDYLSPTNWSEPSDPLELVVTGFHGKPQLSALPSPVVASGGYVPVTPSLRWTFRCYGYYSHSPYVWSYPSHPLELLVSGVSGKPSLLAPQGPVVTSGQNLTLQCRSDVGYDRFALSKEGAHDPPRRLGRQPQAELSGADFALGPVRPSIGGWYTCYGRHSLSSEWSAPSDPLDILVADGSAGRYHCRYLSPTGWSELSDPLELVVTGIHGKPQLSALPSPVVASGGNVTLKCASWMTFYRFVLMKEGERQPSSTLDSQRAPSVQFQALFLVGPVTPSLRWTFRCYGYYNNTPHMWSYPSDPLELLVSGVSGKPSLLAPQGPVVTSGQNLTLQCRSDVRYDRFALSKEGAPDPPWRLGRQSQAGLSGADFALGPVRPSLGGRYTCFGGHSLSPEWSAPSDPWTYRCFGFSSSSPHLLSQPSDPLELRVSGTADTVSPPQNESAPGSASDRRDYTVENVIRMGVAAFILVVLGILLLEARHSQTRTPEAASS</sequence>
<dbReference type="PANTHER" id="PTHR11738:SF88">
    <property type="entry name" value="IG-LIKE DOMAIN-CONTAINING PROTEIN"/>
    <property type="match status" value="1"/>
</dbReference>
<dbReference type="InParanoid" id="D2HYR3"/>
<dbReference type="SMART" id="SM00409">
    <property type="entry name" value="IG"/>
    <property type="match status" value="7"/>
</dbReference>
<dbReference type="Pfam" id="PF13895">
    <property type="entry name" value="Ig_2"/>
    <property type="match status" value="2"/>
</dbReference>
<evidence type="ECO:0000256" key="2">
    <source>
        <dbReference type="ARBA" id="ARBA00023157"/>
    </source>
</evidence>
<dbReference type="GO" id="GO:0002764">
    <property type="term" value="P:immune response-regulating signaling pathway"/>
    <property type="evidence" value="ECO:0007669"/>
    <property type="project" value="TreeGrafter"/>
</dbReference>
<dbReference type="InterPro" id="IPR050412">
    <property type="entry name" value="Ig-like_Receptors_ImmuneReg"/>
</dbReference>
<accession>D2HYR3</accession>
<reference evidence="7" key="1">
    <citation type="journal article" date="2010" name="Nature">
        <title>The sequence and de novo assembly of the giant panda genome.</title>
        <authorList>
            <person name="Li R."/>
            <person name="Fan W."/>
            <person name="Tian G."/>
            <person name="Zhu H."/>
            <person name="He L."/>
            <person name="Cai J."/>
            <person name="Huang Q."/>
            <person name="Cai Q."/>
            <person name="Li B."/>
            <person name="Bai Y."/>
            <person name="Zhang Z."/>
            <person name="Zhang Y."/>
            <person name="Wang W."/>
            <person name="Li J."/>
            <person name="Wei F."/>
            <person name="Li H."/>
            <person name="Jian M."/>
            <person name="Li J."/>
            <person name="Zhang Z."/>
            <person name="Nielsen R."/>
            <person name="Li D."/>
            <person name="Gu W."/>
            <person name="Yang Z."/>
            <person name="Xuan Z."/>
            <person name="Ryder O.A."/>
            <person name="Leung F.C."/>
            <person name="Zhou Y."/>
            <person name="Cao J."/>
            <person name="Sun X."/>
            <person name="Fu Y."/>
            <person name="Fang X."/>
            <person name="Guo X."/>
            <person name="Wang B."/>
            <person name="Hou R."/>
            <person name="Shen F."/>
            <person name="Mu B."/>
            <person name="Ni P."/>
            <person name="Lin R."/>
            <person name="Qian W."/>
            <person name="Wang G."/>
            <person name="Yu C."/>
            <person name="Nie W."/>
            <person name="Wang J."/>
            <person name="Wu Z."/>
            <person name="Liang H."/>
            <person name="Min J."/>
            <person name="Wu Q."/>
            <person name="Cheng S."/>
            <person name="Ruan J."/>
            <person name="Wang M."/>
            <person name="Shi Z."/>
            <person name="Wen M."/>
            <person name="Liu B."/>
            <person name="Ren X."/>
            <person name="Zheng H."/>
            <person name="Dong D."/>
            <person name="Cook K."/>
            <person name="Shan G."/>
            <person name="Zhang H."/>
            <person name="Kosiol C."/>
            <person name="Xie X."/>
            <person name="Lu Z."/>
            <person name="Zheng H."/>
            <person name="Li Y."/>
            <person name="Steiner C.C."/>
            <person name="Lam T.T."/>
            <person name="Lin S."/>
            <person name="Zhang Q."/>
            <person name="Li G."/>
            <person name="Tian J."/>
            <person name="Gong T."/>
            <person name="Liu H."/>
            <person name="Zhang D."/>
            <person name="Fang L."/>
            <person name="Ye C."/>
            <person name="Zhang J."/>
            <person name="Hu W."/>
            <person name="Xu A."/>
            <person name="Ren Y."/>
            <person name="Zhang G."/>
            <person name="Bruford M.W."/>
            <person name="Li Q."/>
            <person name="Ma L."/>
            <person name="Guo Y."/>
            <person name="An N."/>
            <person name="Hu Y."/>
            <person name="Zheng Y."/>
            <person name="Shi Y."/>
            <person name="Li Z."/>
            <person name="Liu Q."/>
            <person name="Chen Y."/>
            <person name="Zhao J."/>
            <person name="Qu N."/>
            <person name="Zhao S."/>
            <person name="Tian F."/>
            <person name="Wang X."/>
            <person name="Wang H."/>
            <person name="Xu L."/>
            <person name="Liu X."/>
            <person name="Vinar T."/>
            <person name="Wang Y."/>
            <person name="Lam T.W."/>
            <person name="Yiu S.M."/>
            <person name="Liu S."/>
            <person name="Zhang H."/>
            <person name="Li D."/>
            <person name="Huang Y."/>
            <person name="Wang X."/>
            <person name="Yang G."/>
            <person name="Jiang Z."/>
            <person name="Wang J."/>
            <person name="Qin N."/>
            <person name="Li L."/>
            <person name="Li J."/>
            <person name="Bolund L."/>
            <person name="Kristiansen K."/>
            <person name="Wong G.K."/>
            <person name="Olson M."/>
            <person name="Zhang X."/>
            <person name="Li S."/>
            <person name="Yang H."/>
            <person name="Wang J."/>
            <person name="Wang J."/>
        </authorList>
    </citation>
    <scope>NUCLEOTIDE SEQUENCE [LARGE SCALE GENOMIC DNA]</scope>
</reference>
<organism evidence="7">
    <name type="scientific">Ailuropoda melanoleuca</name>
    <name type="common">Giant panda</name>
    <dbReference type="NCBI Taxonomy" id="9646"/>
    <lineage>
        <taxon>Eukaryota</taxon>
        <taxon>Metazoa</taxon>
        <taxon>Chordata</taxon>
        <taxon>Craniata</taxon>
        <taxon>Vertebrata</taxon>
        <taxon>Euteleostomi</taxon>
        <taxon>Mammalia</taxon>
        <taxon>Eutheria</taxon>
        <taxon>Laurasiatheria</taxon>
        <taxon>Carnivora</taxon>
        <taxon>Caniformia</taxon>
        <taxon>Ursidae</taxon>
        <taxon>Ailuropoda</taxon>
    </lineage>
</organism>
<dbReference type="GO" id="GO:0007166">
    <property type="term" value="P:cell surface receptor signaling pathway"/>
    <property type="evidence" value="ECO:0007669"/>
    <property type="project" value="UniProtKB-ARBA"/>
</dbReference>
<dbReference type="GO" id="GO:0005886">
    <property type="term" value="C:plasma membrane"/>
    <property type="evidence" value="ECO:0007669"/>
    <property type="project" value="UniProtKB-SubCell"/>
</dbReference>